<dbReference type="SFLD" id="SFLDS00005">
    <property type="entry name" value="Isoprenoid_Synthase_Type_I"/>
    <property type="match status" value="1"/>
</dbReference>
<evidence type="ECO:0000256" key="4">
    <source>
        <dbReference type="ARBA" id="ARBA00022723"/>
    </source>
</evidence>
<dbReference type="AlphaFoldDB" id="A0A6P1Q725"/>
<name>A0A6P1Q725_9GAMM</name>
<dbReference type="GO" id="GO:0016114">
    <property type="term" value="P:terpenoid biosynthetic process"/>
    <property type="evidence" value="ECO:0007669"/>
    <property type="project" value="UniProtKB-ARBA"/>
</dbReference>
<dbReference type="GO" id="GO:0046872">
    <property type="term" value="F:metal ion binding"/>
    <property type="evidence" value="ECO:0007669"/>
    <property type="project" value="UniProtKB-KW"/>
</dbReference>
<dbReference type="Proteomes" id="UP000464053">
    <property type="component" value="Chromosome"/>
</dbReference>
<dbReference type="GO" id="GO:0004311">
    <property type="term" value="F:geranylgeranyl diphosphate synthase activity"/>
    <property type="evidence" value="ECO:0007669"/>
    <property type="project" value="UniProtKB-EC"/>
</dbReference>
<keyword evidence="5" id="KW-0460">Magnesium</keyword>
<dbReference type="EC" id="2.5.1.29" evidence="8"/>
<gene>
    <name evidence="8" type="primary">crtE</name>
    <name evidence="8" type="ORF">C7M51_04205</name>
</gene>
<dbReference type="InterPro" id="IPR000092">
    <property type="entry name" value="Polyprenyl_synt"/>
</dbReference>
<evidence type="ECO:0000313" key="8">
    <source>
        <dbReference type="EMBL" id="QHM73847.1"/>
    </source>
</evidence>
<organism evidence="8 9">
    <name type="scientific">Mixta intestinalis</name>
    <dbReference type="NCBI Taxonomy" id="1615494"/>
    <lineage>
        <taxon>Bacteria</taxon>
        <taxon>Pseudomonadati</taxon>
        <taxon>Pseudomonadota</taxon>
        <taxon>Gammaproteobacteria</taxon>
        <taxon>Enterobacterales</taxon>
        <taxon>Erwiniaceae</taxon>
        <taxon>Mixta</taxon>
    </lineage>
</organism>
<keyword evidence="3 7" id="KW-0808">Transferase</keyword>
<dbReference type="PROSITE" id="PS00723">
    <property type="entry name" value="POLYPRENYL_SYNTHASE_1"/>
    <property type="match status" value="1"/>
</dbReference>
<keyword evidence="4" id="KW-0479">Metal-binding</keyword>
<keyword evidence="9" id="KW-1185">Reference proteome</keyword>
<evidence type="ECO:0000256" key="1">
    <source>
        <dbReference type="ARBA" id="ARBA00001946"/>
    </source>
</evidence>
<dbReference type="SFLD" id="SFLDG01017">
    <property type="entry name" value="Polyprenyl_Transferase_Like"/>
    <property type="match status" value="1"/>
</dbReference>
<evidence type="ECO:0000256" key="5">
    <source>
        <dbReference type="ARBA" id="ARBA00022842"/>
    </source>
</evidence>
<proteinExistence type="inferred from homology"/>
<dbReference type="CDD" id="cd00685">
    <property type="entry name" value="Trans_IPPS_HT"/>
    <property type="match status" value="1"/>
</dbReference>
<dbReference type="PANTHER" id="PTHR43281:SF1">
    <property type="entry name" value="FARNESYL DIPHOSPHATE SYNTHASE"/>
    <property type="match status" value="1"/>
</dbReference>
<dbReference type="GO" id="GO:0008654">
    <property type="term" value="P:phospholipid biosynthetic process"/>
    <property type="evidence" value="ECO:0007669"/>
    <property type="project" value="UniProtKB-ARBA"/>
</dbReference>
<evidence type="ECO:0000313" key="9">
    <source>
        <dbReference type="Proteomes" id="UP000464053"/>
    </source>
</evidence>
<dbReference type="InterPro" id="IPR008949">
    <property type="entry name" value="Isoprenoid_synthase_dom_sf"/>
</dbReference>
<keyword evidence="6" id="KW-0414">Isoprene biosynthesis</keyword>
<protein>
    <submittedName>
        <fullName evidence="8">Geranylgeranyl diphosphate synthase</fullName>
        <ecNumber evidence="8">2.5.1.29</ecNumber>
    </submittedName>
</protein>
<evidence type="ECO:0000256" key="3">
    <source>
        <dbReference type="ARBA" id="ARBA00022679"/>
    </source>
</evidence>
<accession>A0A6P1Q725</accession>
<dbReference type="PANTHER" id="PTHR43281">
    <property type="entry name" value="FARNESYL DIPHOSPHATE SYNTHASE"/>
    <property type="match status" value="1"/>
</dbReference>
<dbReference type="Pfam" id="PF00348">
    <property type="entry name" value="polyprenyl_synt"/>
    <property type="match status" value="1"/>
</dbReference>
<comment type="similarity">
    <text evidence="2 7">Belongs to the FPP/GGPP synthase family.</text>
</comment>
<dbReference type="EMBL" id="CP028271">
    <property type="protein sequence ID" value="QHM73847.1"/>
    <property type="molecule type" value="Genomic_DNA"/>
</dbReference>
<dbReference type="InterPro" id="IPR033749">
    <property type="entry name" value="Polyprenyl_synt_CS"/>
</dbReference>
<evidence type="ECO:0000256" key="7">
    <source>
        <dbReference type="RuleBase" id="RU004466"/>
    </source>
</evidence>
<dbReference type="FunFam" id="1.10.600.10:FF:000001">
    <property type="entry name" value="Geranylgeranyl diphosphate synthase"/>
    <property type="match status" value="1"/>
</dbReference>
<dbReference type="KEGG" id="mint:C7M51_04205"/>
<sequence>MINANADRGVNHEDELRTLREALQIRLDQLLPTGEQQDRVYSAMREGTLAAGKRVRPLLLVLAARDLGCRADQPGLIDLACAVEMVHAASLMLDDIPCMDNALLRRGRPTIHRQYGENVAILAAVALLSRAFGVVAEAPSLSHACKTQAVAELSGAVGLQGLVQGQFLDLNEGGQARSPEAILLTNELKTSRLFDATLQMAAIVADAPPQARQRLRYFAQDLGQAFQLLDDLTDGLSGTGKDINKDHGKSTLVAMLGAEAVHQRLRSHLRSADEHLASACHQGVATRCFMHAWFDRQLALFGQDNGLSRDAISTGA</sequence>
<dbReference type="Gene3D" id="1.10.600.10">
    <property type="entry name" value="Farnesyl Diphosphate Synthase"/>
    <property type="match status" value="1"/>
</dbReference>
<evidence type="ECO:0000256" key="2">
    <source>
        <dbReference type="ARBA" id="ARBA00006706"/>
    </source>
</evidence>
<comment type="cofactor">
    <cofactor evidence="1">
        <name>Mg(2+)</name>
        <dbReference type="ChEBI" id="CHEBI:18420"/>
    </cofactor>
</comment>
<evidence type="ECO:0000256" key="6">
    <source>
        <dbReference type="ARBA" id="ARBA00023229"/>
    </source>
</evidence>
<reference evidence="8 9" key="1">
    <citation type="submission" date="2018-03" db="EMBL/GenBank/DDBJ databases">
        <title>Pantoea intestinalis SRCM103226 isolated form the mealworm.</title>
        <authorList>
            <person name="Jeong D.-Y."/>
            <person name="Kim J.W."/>
        </authorList>
    </citation>
    <scope>NUCLEOTIDE SEQUENCE [LARGE SCALE GENOMIC DNA]</scope>
    <source>
        <strain evidence="8 9">SRCM103226</strain>
    </source>
</reference>
<dbReference type="PROSITE" id="PS00444">
    <property type="entry name" value="POLYPRENYL_SYNTHASE_2"/>
    <property type="match status" value="1"/>
</dbReference>
<dbReference type="SUPFAM" id="SSF48576">
    <property type="entry name" value="Terpenoid synthases"/>
    <property type="match status" value="1"/>
</dbReference>